<keyword evidence="1" id="KW-0472">Membrane</keyword>
<evidence type="ECO:0000313" key="4">
    <source>
        <dbReference type="EMBL" id="GGC43269.1"/>
    </source>
</evidence>
<keyword evidence="1" id="KW-0812">Transmembrane</keyword>
<dbReference type="Pfam" id="PF04773">
    <property type="entry name" value="FecR"/>
    <property type="match status" value="1"/>
</dbReference>
<protein>
    <submittedName>
        <fullName evidence="4">Iron dicitrate transporter FecR</fullName>
    </submittedName>
</protein>
<gene>
    <name evidence="4" type="ORF">GCM10011386_39430</name>
</gene>
<name>A0ABQ1MMF4_9SPHI</name>
<dbReference type="Gene3D" id="2.60.120.1440">
    <property type="match status" value="1"/>
</dbReference>
<dbReference type="InterPro" id="IPR006860">
    <property type="entry name" value="FecR"/>
</dbReference>
<keyword evidence="1" id="KW-1133">Transmembrane helix</keyword>
<dbReference type="Proteomes" id="UP000597338">
    <property type="component" value="Unassembled WGS sequence"/>
</dbReference>
<feature type="domain" description="Protein FecR C-terminal" evidence="3">
    <location>
        <begin position="311"/>
        <end position="378"/>
    </location>
</feature>
<feature type="domain" description="FecR protein" evidence="2">
    <location>
        <begin position="172"/>
        <end position="265"/>
    </location>
</feature>
<dbReference type="EMBL" id="BMIK01000019">
    <property type="protein sequence ID" value="GGC43269.1"/>
    <property type="molecule type" value="Genomic_DNA"/>
</dbReference>
<keyword evidence="5" id="KW-1185">Reference proteome</keyword>
<organism evidence="4 5">
    <name type="scientific">Parapedobacter defluvii</name>
    <dbReference type="NCBI Taxonomy" id="2045106"/>
    <lineage>
        <taxon>Bacteria</taxon>
        <taxon>Pseudomonadati</taxon>
        <taxon>Bacteroidota</taxon>
        <taxon>Sphingobacteriia</taxon>
        <taxon>Sphingobacteriales</taxon>
        <taxon>Sphingobacteriaceae</taxon>
        <taxon>Parapedobacter</taxon>
    </lineage>
</organism>
<sequence>MEELSELQQLFESETHREVLESALMKMLQEKGEAHPSVEQALARVLQHTDRRLYAQSPLNELKSKSRSIQKSVVHINNRWIAVAAALLLCGTIGYFIWQYENQPQDTATVAQSSAPIQPASGKATLMLPDGRVINLGSNGKITTLDMVEETKDRVIYHLNDQAKSNIPQLHTIATPRGGTYQVQLADGTEVWLNAASSITFPTRFTGETREIEIQGEVFIQVTPHKNRPFLVHTGSQTIEVLGTAFNISAYADQREITTALVEGGLRVIDGGNSVRLTPGEMAINTRGSRPTLVKEKADLDRILAWRNGIFRYNGQPIEDIMAEVGRWYDVDVRFEGDVFAKRFAGEISRFQNVTDVLDIIALTGSVNIKLEGREIIVKPR</sequence>
<comment type="caution">
    <text evidence="4">The sequence shown here is derived from an EMBL/GenBank/DDBJ whole genome shotgun (WGS) entry which is preliminary data.</text>
</comment>
<evidence type="ECO:0000259" key="3">
    <source>
        <dbReference type="Pfam" id="PF16344"/>
    </source>
</evidence>
<dbReference type="InterPro" id="IPR012373">
    <property type="entry name" value="Ferrdict_sens_TM"/>
</dbReference>
<proteinExistence type="predicted"/>
<dbReference type="Gene3D" id="3.55.50.30">
    <property type="match status" value="1"/>
</dbReference>
<evidence type="ECO:0000259" key="2">
    <source>
        <dbReference type="Pfam" id="PF04773"/>
    </source>
</evidence>
<dbReference type="PANTHER" id="PTHR30273">
    <property type="entry name" value="PERIPLASMIC SIGNAL SENSOR AND SIGMA FACTOR ACTIVATOR FECR-RELATED"/>
    <property type="match status" value="1"/>
</dbReference>
<dbReference type="PANTHER" id="PTHR30273:SF2">
    <property type="entry name" value="PROTEIN FECR"/>
    <property type="match status" value="1"/>
</dbReference>
<evidence type="ECO:0000256" key="1">
    <source>
        <dbReference type="SAM" id="Phobius"/>
    </source>
</evidence>
<evidence type="ECO:0000313" key="5">
    <source>
        <dbReference type="Proteomes" id="UP000597338"/>
    </source>
</evidence>
<reference evidence="5" key="1">
    <citation type="journal article" date="2019" name="Int. J. Syst. Evol. Microbiol.">
        <title>The Global Catalogue of Microorganisms (GCM) 10K type strain sequencing project: providing services to taxonomists for standard genome sequencing and annotation.</title>
        <authorList>
            <consortium name="The Broad Institute Genomics Platform"/>
            <consortium name="The Broad Institute Genome Sequencing Center for Infectious Disease"/>
            <person name="Wu L."/>
            <person name="Ma J."/>
        </authorList>
    </citation>
    <scope>NUCLEOTIDE SEQUENCE [LARGE SCALE GENOMIC DNA]</scope>
    <source>
        <strain evidence="5">CGMCC 1.15342</strain>
    </source>
</reference>
<accession>A0ABQ1MMF4</accession>
<dbReference type="Pfam" id="PF16344">
    <property type="entry name" value="FecR_C"/>
    <property type="match status" value="1"/>
</dbReference>
<dbReference type="PIRSF" id="PIRSF018266">
    <property type="entry name" value="FecR"/>
    <property type="match status" value="1"/>
</dbReference>
<feature type="transmembrane region" description="Helical" evidence="1">
    <location>
        <begin position="80"/>
        <end position="98"/>
    </location>
</feature>
<dbReference type="InterPro" id="IPR032508">
    <property type="entry name" value="FecR_C"/>
</dbReference>